<dbReference type="OrthoDB" id="783906at2759"/>
<dbReference type="InterPro" id="IPR041577">
    <property type="entry name" value="RT_RNaseH_2"/>
</dbReference>
<evidence type="ECO:0000256" key="1">
    <source>
        <dbReference type="ARBA" id="ARBA00023268"/>
    </source>
</evidence>
<evidence type="ECO:0008006" key="6">
    <source>
        <dbReference type="Google" id="ProtNLM"/>
    </source>
</evidence>
<dbReference type="Proteomes" id="UP000765509">
    <property type="component" value="Unassembled WGS sequence"/>
</dbReference>
<evidence type="ECO:0000259" key="2">
    <source>
        <dbReference type="Pfam" id="PF00078"/>
    </source>
</evidence>
<feature type="domain" description="Reverse transcriptase" evidence="2">
    <location>
        <begin position="2"/>
        <end position="91"/>
    </location>
</feature>
<dbReference type="Pfam" id="PF00078">
    <property type="entry name" value="RVT_1"/>
    <property type="match status" value="1"/>
</dbReference>
<gene>
    <name evidence="4" type="ORF">O181_039080</name>
</gene>
<sequence>MGIYEYIRMRFGIKNAPAHFQRMMDTIFQEEILEGWMVVYIDDIIIHSETWEDHVQYIDRVLSKYTPINLKIALKKCNFGQQELLALGHEVSGLSLAIYQNKVEAVWQKPVPNTIKEMQSFLVFASYYTNHIKNFAHITSSLFKLCSKDVVFEITKERRDSYERIKYELTNAPVLILPAFELPFKLYIDAACSQGLGAALHQRQIVDGEPRKGVICYISRQLKD</sequence>
<name>A0A9Q3DAX7_9BASI</name>
<accession>A0A9Q3DAX7</accession>
<keyword evidence="5" id="KW-1185">Reference proteome</keyword>
<dbReference type="FunFam" id="3.30.70.270:FF:000003">
    <property type="entry name" value="Transposon Ty3-G Gag-Pol polyprotein"/>
    <property type="match status" value="1"/>
</dbReference>
<dbReference type="InterPro" id="IPR050951">
    <property type="entry name" value="Retrovirus_Pol_polyprotein"/>
</dbReference>
<dbReference type="Gene3D" id="3.10.10.10">
    <property type="entry name" value="HIV Type 1 Reverse Transcriptase, subunit A, domain 1"/>
    <property type="match status" value="1"/>
</dbReference>
<dbReference type="PANTHER" id="PTHR37984:SF5">
    <property type="entry name" value="PROTEIN NYNRIN-LIKE"/>
    <property type="match status" value="1"/>
</dbReference>
<evidence type="ECO:0000259" key="3">
    <source>
        <dbReference type="Pfam" id="PF17919"/>
    </source>
</evidence>
<protein>
    <recommendedName>
        <fullName evidence="6">Reverse transcriptase domain-containing protein</fullName>
    </recommendedName>
</protein>
<evidence type="ECO:0000313" key="4">
    <source>
        <dbReference type="EMBL" id="MBW0499365.1"/>
    </source>
</evidence>
<dbReference type="PANTHER" id="PTHR37984">
    <property type="entry name" value="PROTEIN CBG26694"/>
    <property type="match status" value="1"/>
</dbReference>
<organism evidence="4 5">
    <name type="scientific">Austropuccinia psidii MF-1</name>
    <dbReference type="NCBI Taxonomy" id="1389203"/>
    <lineage>
        <taxon>Eukaryota</taxon>
        <taxon>Fungi</taxon>
        <taxon>Dikarya</taxon>
        <taxon>Basidiomycota</taxon>
        <taxon>Pucciniomycotina</taxon>
        <taxon>Pucciniomycetes</taxon>
        <taxon>Pucciniales</taxon>
        <taxon>Sphaerophragmiaceae</taxon>
        <taxon>Austropuccinia</taxon>
    </lineage>
</organism>
<dbReference type="FunFam" id="3.30.70.270:FF:000020">
    <property type="entry name" value="Transposon Tf2-6 polyprotein-like Protein"/>
    <property type="match status" value="1"/>
</dbReference>
<evidence type="ECO:0000313" key="5">
    <source>
        <dbReference type="Proteomes" id="UP000765509"/>
    </source>
</evidence>
<dbReference type="InterPro" id="IPR043502">
    <property type="entry name" value="DNA/RNA_pol_sf"/>
</dbReference>
<dbReference type="EMBL" id="AVOT02015234">
    <property type="protein sequence ID" value="MBW0499365.1"/>
    <property type="molecule type" value="Genomic_DNA"/>
</dbReference>
<dbReference type="CDD" id="cd01647">
    <property type="entry name" value="RT_LTR"/>
    <property type="match status" value="1"/>
</dbReference>
<dbReference type="AlphaFoldDB" id="A0A9Q3DAX7"/>
<proteinExistence type="predicted"/>
<dbReference type="GO" id="GO:0003824">
    <property type="term" value="F:catalytic activity"/>
    <property type="evidence" value="ECO:0007669"/>
    <property type="project" value="UniProtKB-KW"/>
</dbReference>
<feature type="domain" description="Reverse transcriptase/retrotransposon-derived protein RNase H-like" evidence="3">
    <location>
        <begin position="155"/>
        <end position="223"/>
    </location>
</feature>
<dbReference type="Gene3D" id="3.30.70.270">
    <property type="match status" value="2"/>
</dbReference>
<dbReference type="InterPro" id="IPR043128">
    <property type="entry name" value="Rev_trsase/Diguanyl_cyclase"/>
</dbReference>
<reference evidence="4" key="1">
    <citation type="submission" date="2021-03" db="EMBL/GenBank/DDBJ databases">
        <title>Draft genome sequence of rust myrtle Austropuccinia psidii MF-1, a brazilian biotype.</title>
        <authorList>
            <person name="Quecine M.C."/>
            <person name="Pachon D.M.R."/>
            <person name="Bonatelli M.L."/>
            <person name="Correr F.H."/>
            <person name="Franceschini L.M."/>
            <person name="Leite T.F."/>
            <person name="Margarido G.R.A."/>
            <person name="Almeida C.A."/>
            <person name="Ferrarezi J.A."/>
            <person name="Labate C.A."/>
        </authorList>
    </citation>
    <scope>NUCLEOTIDE SEQUENCE</scope>
    <source>
        <strain evidence="4">MF-1</strain>
    </source>
</reference>
<dbReference type="InterPro" id="IPR000477">
    <property type="entry name" value="RT_dom"/>
</dbReference>
<dbReference type="Pfam" id="PF17919">
    <property type="entry name" value="RT_RNaseH_2"/>
    <property type="match status" value="1"/>
</dbReference>
<comment type="caution">
    <text evidence="4">The sequence shown here is derived from an EMBL/GenBank/DDBJ whole genome shotgun (WGS) entry which is preliminary data.</text>
</comment>
<dbReference type="SUPFAM" id="SSF56672">
    <property type="entry name" value="DNA/RNA polymerases"/>
    <property type="match status" value="1"/>
</dbReference>
<keyword evidence="1" id="KW-0511">Multifunctional enzyme</keyword>